<accession>A0A1W0W9L7</accession>
<proteinExistence type="predicted"/>
<organism evidence="1 2">
    <name type="scientific">Hypsibius exemplaris</name>
    <name type="common">Freshwater tardigrade</name>
    <dbReference type="NCBI Taxonomy" id="2072580"/>
    <lineage>
        <taxon>Eukaryota</taxon>
        <taxon>Metazoa</taxon>
        <taxon>Ecdysozoa</taxon>
        <taxon>Tardigrada</taxon>
        <taxon>Eutardigrada</taxon>
        <taxon>Parachela</taxon>
        <taxon>Hypsibioidea</taxon>
        <taxon>Hypsibiidae</taxon>
        <taxon>Hypsibius</taxon>
    </lineage>
</organism>
<evidence type="ECO:0000313" key="2">
    <source>
        <dbReference type="Proteomes" id="UP000192578"/>
    </source>
</evidence>
<keyword evidence="2" id="KW-1185">Reference proteome</keyword>
<sequence>MGKLKNSEVANHLYSPCYYHNQMKLSPEQVLDRHYAVVKQATEEVRREYFWIENIRYGSTFEDAMDVYSYQQEIMAGRPLFVYVHGVYGLDLSKDVSGFMGKAICENGGVLVVLGHRISTNRPDDQAVSMTNACGELGMAMEMILDMADRLKSSGILMCGHSWGAHLLSMMLSLPYSEITQKKFALIKAVWLVGGVFNLKPLSKTYHNDYLQLTKEEITNCSPVQCVKQLAKNFKHSKDTVLNICVAQYDSPVFEQEAEEYFVAIKKQLDKNKRVTVELTQFLGRDHFEVVESLTDINDGFTQEILASMAPLRPVMKEREKYSVISLEREILPLSLPGSSRSSLLQ</sequence>
<protein>
    <submittedName>
        <fullName evidence="1">Kynurenine formamidase</fullName>
    </submittedName>
</protein>
<dbReference type="EMBL" id="MTYJ01000159">
    <property type="protein sequence ID" value="OQV11858.1"/>
    <property type="molecule type" value="Genomic_DNA"/>
</dbReference>
<dbReference type="Proteomes" id="UP000192578">
    <property type="component" value="Unassembled WGS sequence"/>
</dbReference>
<name>A0A1W0W9L7_HYPEX</name>
<reference evidence="2" key="1">
    <citation type="submission" date="2017-01" db="EMBL/GenBank/DDBJ databases">
        <title>Comparative genomics of anhydrobiosis in the tardigrade Hypsibius dujardini.</title>
        <authorList>
            <person name="Yoshida Y."/>
            <person name="Koutsovoulos G."/>
            <person name="Laetsch D."/>
            <person name="Stevens L."/>
            <person name="Kumar S."/>
            <person name="Horikawa D."/>
            <person name="Ishino K."/>
            <person name="Komine S."/>
            <person name="Tomita M."/>
            <person name="Blaxter M."/>
            <person name="Arakawa K."/>
        </authorList>
    </citation>
    <scope>NUCLEOTIDE SEQUENCE [LARGE SCALE GENOMIC DNA]</scope>
    <source>
        <strain evidence="2">Z151</strain>
    </source>
</reference>
<dbReference type="OrthoDB" id="433474at2759"/>
<dbReference type="SUPFAM" id="SSF53474">
    <property type="entry name" value="alpha/beta-Hydrolases"/>
    <property type="match status" value="1"/>
</dbReference>
<comment type="caution">
    <text evidence="1">The sequence shown here is derived from an EMBL/GenBank/DDBJ whole genome shotgun (WGS) entry which is preliminary data.</text>
</comment>
<dbReference type="Gene3D" id="3.40.50.1820">
    <property type="entry name" value="alpha/beta hydrolase"/>
    <property type="match status" value="1"/>
</dbReference>
<dbReference type="AlphaFoldDB" id="A0A1W0W9L7"/>
<dbReference type="InterPro" id="IPR029058">
    <property type="entry name" value="AB_hydrolase_fold"/>
</dbReference>
<gene>
    <name evidence="1" type="ORF">BV898_13826</name>
</gene>
<evidence type="ECO:0000313" key="1">
    <source>
        <dbReference type="EMBL" id="OQV11858.1"/>
    </source>
</evidence>